<dbReference type="InterPro" id="IPR052017">
    <property type="entry name" value="TSUP"/>
</dbReference>
<organism evidence="9 10">
    <name type="scientific">Paenibacillus aurantiacus</name>
    <dbReference type="NCBI Taxonomy" id="1936118"/>
    <lineage>
        <taxon>Bacteria</taxon>
        <taxon>Bacillati</taxon>
        <taxon>Bacillota</taxon>
        <taxon>Bacilli</taxon>
        <taxon>Bacillales</taxon>
        <taxon>Paenibacillaceae</taxon>
        <taxon>Paenibacillus</taxon>
    </lineage>
</organism>
<comment type="subcellular location">
    <subcellularLocation>
        <location evidence="1 8">Cell membrane</location>
        <topology evidence="1 8">Multi-pass membrane protein</topology>
    </subcellularLocation>
</comment>
<evidence type="ECO:0000256" key="6">
    <source>
        <dbReference type="ARBA" id="ARBA00022989"/>
    </source>
</evidence>
<keyword evidence="3" id="KW-0813">Transport</keyword>
<feature type="transmembrane region" description="Helical" evidence="8">
    <location>
        <begin position="46"/>
        <end position="65"/>
    </location>
</feature>
<sequence length="247" mass="25763">MEETWIWFVTTFLITTAAGIAQGLTGFGFALIAMPILGTTLGMRSAVVVVVILSLLTNFAVLAPIRRHVHLGGMWMLILSSFAAAPLGAWLLAAAPAAALKLAAGVLVSVFALIQLRGASFPISGTRLSYPLTGALSGMLNGSISLSGPPVALFLSASGMDKMRFRANLTFFALALNIVTIAMYFGQDLLTTDVLRGCLAGIPGMVVGVALGISLAGKVAESAFRRLVLLFLTCSGLWTLISGLLSF</sequence>
<feature type="transmembrane region" description="Helical" evidence="8">
    <location>
        <begin position="99"/>
        <end position="116"/>
    </location>
</feature>
<evidence type="ECO:0000313" key="10">
    <source>
        <dbReference type="Proteomes" id="UP001589747"/>
    </source>
</evidence>
<proteinExistence type="inferred from homology"/>
<feature type="transmembrane region" description="Helical" evidence="8">
    <location>
        <begin position="6"/>
        <end position="34"/>
    </location>
</feature>
<dbReference type="RefSeq" id="WP_377493818.1">
    <property type="nucleotide sequence ID" value="NZ_JBHMDO010000020.1"/>
</dbReference>
<name>A0ABV5KMM0_9BACL</name>
<evidence type="ECO:0000256" key="8">
    <source>
        <dbReference type="RuleBase" id="RU363041"/>
    </source>
</evidence>
<protein>
    <recommendedName>
        <fullName evidence="8">Probable membrane transporter protein</fullName>
    </recommendedName>
</protein>
<dbReference type="PANTHER" id="PTHR30269:SF37">
    <property type="entry name" value="MEMBRANE TRANSPORTER PROTEIN"/>
    <property type="match status" value="1"/>
</dbReference>
<dbReference type="PANTHER" id="PTHR30269">
    <property type="entry name" value="TRANSMEMBRANE PROTEIN YFCA"/>
    <property type="match status" value="1"/>
</dbReference>
<dbReference type="Pfam" id="PF01925">
    <property type="entry name" value="TauE"/>
    <property type="match status" value="1"/>
</dbReference>
<accession>A0ABV5KMM0</accession>
<evidence type="ECO:0000256" key="5">
    <source>
        <dbReference type="ARBA" id="ARBA00022692"/>
    </source>
</evidence>
<feature type="transmembrane region" description="Helical" evidence="8">
    <location>
        <begin position="199"/>
        <end position="220"/>
    </location>
</feature>
<keyword evidence="5 8" id="KW-0812">Transmembrane</keyword>
<dbReference type="InterPro" id="IPR002781">
    <property type="entry name" value="TM_pro_TauE-like"/>
</dbReference>
<reference evidence="9 10" key="1">
    <citation type="submission" date="2024-09" db="EMBL/GenBank/DDBJ databases">
        <authorList>
            <person name="Sun Q."/>
            <person name="Mori K."/>
        </authorList>
    </citation>
    <scope>NUCLEOTIDE SEQUENCE [LARGE SCALE GENOMIC DNA]</scope>
    <source>
        <strain evidence="9 10">TISTR 2452</strain>
    </source>
</reference>
<feature type="transmembrane region" description="Helical" evidence="8">
    <location>
        <begin position="136"/>
        <end position="157"/>
    </location>
</feature>
<keyword evidence="7 8" id="KW-0472">Membrane</keyword>
<keyword evidence="4 8" id="KW-1003">Cell membrane</keyword>
<comment type="similarity">
    <text evidence="2 8">Belongs to the 4-toluene sulfonate uptake permease (TSUP) (TC 2.A.102) family.</text>
</comment>
<feature type="transmembrane region" description="Helical" evidence="8">
    <location>
        <begin position="227"/>
        <end position="245"/>
    </location>
</feature>
<dbReference type="Proteomes" id="UP001589747">
    <property type="component" value="Unassembled WGS sequence"/>
</dbReference>
<evidence type="ECO:0000256" key="2">
    <source>
        <dbReference type="ARBA" id="ARBA00009142"/>
    </source>
</evidence>
<evidence type="ECO:0000256" key="3">
    <source>
        <dbReference type="ARBA" id="ARBA00022448"/>
    </source>
</evidence>
<feature type="transmembrane region" description="Helical" evidence="8">
    <location>
        <begin position="169"/>
        <end position="187"/>
    </location>
</feature>
<evidence type="ECO:0000313" key="9">
    <source>
        <dbReference type="EMBL" id="MFB9326474.1"/>
    </source>
</evidence>
<keyword evidence="10" id="KW-1185">Reference proteome</keyword>
<evidence type="ECO:0000256" key="7">
    <source>
        <dbReference type="ARBA" id="ARBA00023136"/>
    </source>
</evidence>
<keyword evidence="6 8" id="KW-1133">Transmembrane helix</keyword>
<evidence type="ECO:0000256" key="4">
    <source>
        <dbReference type="ARBA" id="ARBA00022475"/>
    </source>
</evidence>
<evidence type="ECO:0000256" key="1">
    <source>
        <dbReference type="ARBA" id="ARBA00004651"/>
    </source>
</evidence>
<dbReference type="EMBL" id="JBHMDO010000020">
    <property type="protein sequence ID" value="MFB9326474.1"/>
    <property type="molecule type" value="Genomic_DNA"/>
</dbReference>
<feature type="transmembrane region" description="Helical" evidence="8">
    <location>
        <begin position="71"/>
        <end position="92"/>
    </location>
</feature>
<gene>
    <name evidence="9" type="ORF">ACFFSY_11170</name>
</gene>
<comment type="caution">
    <text evidence="9">The sequence shown here is derived from an EMBL/GenBank/DDBJ whole genome shotgun (WGS) entry which is preliminary data.</text>
</comment>